<sequence length="84" mass="8790">MGHDGVIRALYHKMKLFLLVAVAFCVALCVLQAQAAPEPGPAVRIARQASNDGEGNLLILDLSLISELLTALLSALLGKPVNVG</sequence>
<protein>
    <submittedName>
        <fullName evidence="3">Uncharacterized protein</fullName>
    </submittedName>
</protein>
<feature type="signal peptide" evidence="2">
    <location>
        <begin position="1"/>
        <end position="35"/>
    </location>
</feature>
<keyword evidence="1" id="KW-0812">Transmembrane</keyword>
<name>A0AAV4RCX7_9ARAC</name>
<feature type="chain" id="PRO_5043383049" evidence="2">
    <location>
        <begin position="36"/>
        <end position="84"/>
    </location>
</feature>
<feature type="transmembrane region" description="Helical" evidence="1">
    <location>
        <begin position="59"/>
        <end position="78"/>
    </location>
</feature>
<comment type="caution">
    <text evidence="3">The sequence shown here is derived from an EMBL/GenBank/DDBJ whole genome shotgun (WGS) entry which is preliminary data.</text>
</comment>
<dbReference type="AlphaFoldDB" id="A0AAV4RCX7"/>
<evidence type="ECO:0000256" key="1">
    <source>
        <dbReference type="SAM" id="Phobius"/>
    </source>
</evidence>
<keyword evidence="1" id="KW-1133">Transmembrane helix</keyword>
<dbReference type="EMBL" id="BPLQ01006072">
    <property type="protein sequence ID" value="GIY19828.1"/>
    <property type="molecule type" value="Genomic_DNA"/>
</dbReference>
<keyword evidence="2" id="KW-0732">Signal</keyword>
<dbReference type="Proteomes" id="UP001054837">
    <property type="component" value="Unassembled WGS sequence"/>
</dbReference>
<evidence type="ECO:0000313" key="4">
    <source>
        <dbReference type="Proteomes" id="UP001054837"/>
    </source>
</evidence>
<evidence type="ECO:0000256" key="2">
    <source>
        <dbReference type="SAM" id="SignalP"/>
    </source>
</evidence>
<gene>
    <name evidence="3" type="ORF">CDAR_244241</name>
</gene>
<evidence type="ECO:0000313" key="3">
    <source>
        <dbReference type="EMBL" id="GIY19828.1"/>
    </source>
</evidence>
<proteinExistence type="predicted"/>
<organism evidence="3 4">
    <name type="scientific">Caerostris darwini</name>
    <dbReference type="NCBI Taxonomy" id="1538125"/>
    <lineage>
        <taxon>Eukaryota</taxon>
        <taxon>Metazoa</taxon>
        <taxon>Ecdysozoa</taxon>
        <taxon>Arthropoda</taxon>
        <taxon>Chelicerata</taxon>
        <taxon>Arachnida</taxon>
        <taxon>Araneae</taxon>
        <taxon>Araneomorphae</taxon>
        <taxon>Entelegynae</taxon>
        <taxon>Araneoidea</taxon>
        <taxon>Araneidae</taxon>
        <taxon>Caerostris</taxon>
    </lineage>
</organism>
<reference evidence="3 4" key="1">
    <citation type="submission" date="2021-06" db="EMBL/GenBank/DDBJ databases">
        <title>Caerostris darwini draft genome.</title>
        <authorList>
            <person name="Kono N."/>
            <person name="Arakawa K."/>
        </authorList>
    </citation>
    <scope>NUCLEOTIDE SEQUENCE [LARGE SCALE GENOMIC DNA]</scope>
</reference>
<accession>A0AAV4RCX7</accession>
<keyword evidence="1" id="KW-0472">Membrane</keyword>
<keyword evidence="4" id="KW-1185">Reference proteome</keyword>